<dbReference type="EMBL" id="GBRH01177209">
    <property type="protein sequence ID" value="JAE20687.1"/>
    <property type="molecule type" value="Transcribed_RNA"/>
</dbReference>
<accession>A0A0A9G891</accession>
<organism evidence="1">
    <name type="scientific">Arundo donax</name>
    <name type="common">Giant reed</name>
    <name type="synonym">Donax arundinaceus</name>
    <dbReference type="NCBI Taxonomy" id="35708"/>
    <lineage>
        <taxon>Eukaryota</taxon>
        <taxon>Viridiplantae</taxon>
        <taxon>Streptophyta</taxon>
        <taxon>Embryophyta</taxon>
        <taxon>Tracheophyta</taxon>
        <taxon>Spermatophyta</taxon>
        <taxon>Magnoliopsida</taxon>
        <taxon>Liliopsida</taxon>
        <taxon>Poales</taxon>
        <taxon>Poaceae</taxon>
        <taxon>PACMAD clade</taxon>
        <taxon>Arundinoideae</taxon>
        <taxon>Arundineae</taxon>
        <taxon>Arundo</taxon>
    </lineage>
</organism>
<dbReference type="SUPFAM" id="SSF52058">
    <property type="entry name" value="L domain-like"/>
    <property type="match status" value="1"/>
</dbReference>
<dbReference type="Gene3D" id="3.80.10.10">
    <property type="entry name" value="Ribonuclease Inhibitor"/>
    <property type="match status" value="1"/>
</dbReference>
<protein>
    <submittedName>
        <fullName evidence="1">Uncharacterized protein</fullName>
    </submittedName>
</protein>
<name>A0A0A9G891_ARUDO</name>
<sequence length="455" mass="52283">MDCWLYMSLLHYNHGAFTEHDEDIHACNYWVCDGIVSGEHAWEAACRLSEVMRLDCLHSNENKWNWFNRFVSEYQDKMSRWIPITSTYIQTIPQEATSYFLTLQEPKKALLIELFHQSTKLRVLKLSCCSFSFASPPFLCCHNLRFLWVDKCKDNGSTDGPVEKKGTCFQSLWVLDIRHTNWTWILSPEMMELMTELRELNVKAVRSSEDWNLCTTTPKSNCLHTIVMLMLRIVESSMYLKVLLQDFLMEIGHLELLDLSGNTSMDVLPNLSGASRLKVLILDGCDGLQTVEPTVLPMALESFSFDGFGPASWWKHSVQIPEKQMRPRAATGEAHPRISKISLKGCTRLKNVFLRGLPKLKELNLSKTAVEALDLEYMETKQLEQLFLLGCEYLRSVRWIDMKKPALKLLCVDTREKAISSLDSDDHEGSHSYFGVQKDGSLQHVHVVTTDARFL</sequence>
<reference evidence="1" key="2">
    <citation type="journal article" date="2015" name="Data Brief">
        <title>Shoot transcriptome of the giant reed, Arundo donax.</title>
        <authorList>
            <person name="Barrero R.A."/>
            <person name="Guerrero F.D."/>
            <person name="Moolhuijzen P."/>
            <person name="Goolsby J.A."/>
            <person name="Tidwell J."/>
            <person name="Bellgard S.E."/>
            <person name="Bellgard M.I."/>
        </authorList>
    </citation>
    <scope>NUCLEOTIDE SEQUENCE</scope>
    <source>
        <tissue evidence="1">Shoot tissue taken approximately 20 cm above the soil surface</tissue>
    </source>
</reference>
<evidence type="ECO:0000313" key="1">
    <source>
        <dbReference type="EMBL" id="JAE20687.1"/>
    </source>
</evidence>
<dbReference type="InterPro" id="IPR032675">
    <property type="entry name" value="LRR_dom_sf"/>
</dbReference>
<proteinExistence type="predicted"/>
<dbReference type="AlphaFoldDB" id="A0A0A9G891"/>
<reference evidence="1" key="1">
    <citation type="submission" date="2014-09" db="EMBL/GenBank/DDBJ databases">
        <authorList>
            <person name="Magalhaes I.L.F."/>
            <person name="Oliveira U."/>
            <person name="Santos F.R."/>
            <person name="Vidigal T.H.D.A."/>
            <person name="Brescovit A.D."/>
            <person name="Santos A.J."/>
        </authorList>
    </citation>
    <scope>NUCLEOTIDE SEQUENCE</scope>
    <source>
        <tissue evidence="1">Shoot tissue taken approximately 20 cm above the soil surface</tissue>
    </source>
</reference>